<dbReference type="InterPro" id="IPR022298">
    <property type="entry name" value="Conjug_transposon_TraN"/>
</dbReference>
<sequence>MTQKIITLILWAVTISVYAQQNGTLLKSQLPKIYIDEEISLHFLSPEPIQYVDISTDNMIGDIPLENVFRVKAIRDSVSNLNGYNKSLGVVTIIGQKFIAQYDLWYAHDERQLKTQIEILPINTSPLEVGKIPLSDQELRYFSIEAFKGKKKDNITKSSQYGVTGQVNSIYTVDDYIFLDISFTNKTNLKFDLDQLRFKIEDKRITKATNVQSIEIEPEYQLFTPKSFEKKYHNIYVFKKFTFPNSKVFTIELSESQISGRTLSLEIKYADLLAADTL</sequence>
<reference evidence="2" key="1">
    <citation type="submission" date="2016-10" db="EMBL/GenBank/DDBJ databases">
        <authorList>
            <person name="Varghese N."/>
            <person name="Submissions S."/>
        </authorList>
    </citation>
    <scope>NUCLEOTIDE SEQUENCE [LARGE SCALE GENOMIC DNA]</scope>
    <source>
        <strain evidence="2">DSM 17298</strain>
    </source>
</reference>
<dbReference type="AlphaFoldDB" id="A0A1H5UAM3"/>
<dbReference type="OrthoDB" id="1038500at2"/>
<dbReference type="RefSeq" id="WP_103923819.1">
    <property type="nucleotide sequence ID" value="NZ_FNVR01000004.1"/>
</dbReference>
<gene>
    <name evidence="1" type="ORF">SAMN03080598_01151</name>
</gene>
<keyword evidence="2" id="KW-1185">Reference proteome</keyword>
<dbReference type="NCBIfam" id="TIGR03780">
    <property type="entry name" value="Bac_Flav_CT_N"/>
    <property type="match status" value="1"/>
</dbReference>
<dbReference type="EMBL" id="FNVR01000004">
    <property type="protein sequence ID" value="SEF72083.1"/>
    <property type="molecule type" value="Genomic_DNA"/>
</dbReference>
<protein>
    <submittedName>
        <fullName evidence="1">Bacteroides conjugative transposon TraN protein</fullName>
    </submittedName>
</protein>
<dbReference type="Proteomes" id="UP000236736">
    <property type="component" value="Unassembled WGS sequence"/>
</dbReference>
<accession>A0A1H5UAM3</accession>
<evidence type="ECO:0000313" key="2">
    <source>
        <dbReference type="Proteomes" id="UP000236736"/>
    </source>
</evidence>
<proteinExistence type="predicted"/>
<dbReference type="Pfam" id="PF13595">
    <property type="entry name" value="DUF4138"/>
    <property type="match status" value="1"/>
</dbReference>
<organism evidence="1 2">
    <name type="scientific">Algoriphagus boritolerans DSM 17298 = JCM 18970</name>
    <dbReference type="NCBI Taxonomy" id="1120964"/>
    <lineage>
        <taxon>Bacteria</taxon>
        <taxon>Pseudomonadati</taxon>
        <taxon>Bacteroidota</taxon>
        <taxon>Cytophagia</taxon>
        <taxon>Cytophagales</taxon>
        <taxon>Cyclobacteriaceae</taxon>
        <taxon>Algoriphagus</taxon>
    </lineage>
</organism>
<name>A0A1H5UAM3_9BACT</name>
<evidence type="ECO:0000313" key="1">
    <source>
        <dbReference type="EMBL" id="SEF72083.1"/>
    </source>
</evidence>
<dbReference type="STRING" id="1120964.GCA_001313265_02957"/>